<sequence>MLLITSITIISVSFGIYWYMNRHKKVKHILSELRYSLDMQGAGAGGLIDDWVNVWRNKAELPDASNKVAVITGGARGIGTEVVRGLLKAKMTVVMGVRNPDSVKSMVETMENGERIRAFPLDLMSLKSVKRFAERVLNEYPNIHILINNAGIMFGDYSLTEDGFETQLAVNHLSHFYLTHLLLPALKNSGKLTEPARIVNVTSCAHFPGKIYFDDIHMKEHYDTTAAYAQSKLAQLMIARYINKIMEEKDFPVKCYSVHPGIVDTDLFEKSNFNKFPWLKKMFFKSPEKGAVSILYTCFDEDILSKGGLYISNCKEGFSNRFSKNGSHQEKLFKLSCDLVGIQTQTFGRN</sequence>
<evidence type="ECO:0000313" key="3">
    <source>
        <dbReference type="Proteomes" id="UP000838878"/>
    </source>
</evidence>
<dbReference type="Proteomes" id="UP000838878">
    <property type="component" value="Chromosome 8"/>
</dbReference>
<dbReference type="AlphaFoldDB" id="A0A8J9V3C7"/>
<dbReference type="InterPro" id="IPR036291">
    <property type="entry name" value="NAD(P)-bd_dom_sf"/>
</dbReference>
<dbReference type="OrthoDB" id="191139at2759"/>
<dbReference type="Pfam" id="PF00106">
    <property type="entry name" value="adh_short"/>
    <property type="match status" value="1"/>
</dbReference>
<dbReference type="EMBL" id="OV170228">
    <property type="protein sequence ID" value="CAH0729484.1"/>
    <property type="molecule type" value="Genomic_DNA"/>
</dbReference>
<dbReference type="Gene3D" id="3.40.50.720">
    <property type="entry name" value="NAD(P)-binding Rossmann-like Domain"/>
    <property type="match status" value="1"/>
</dbReference>
<evidence type="ECO:0000256" key="1">
    <source>
        <dbReference type="ARBA" id="ARBA00023002"/>
    </source>
</evidence>
<name>A0A8J9V3C7_9NEOP</name>
<dbReference type="PANTHER" id="PTHR43157">
    <property type="entry name" value="PHOSPHATIDYLINOSITOL-GLYCAN BIOSYNTHESIS CLASS F PROTEIN-RELATED"/>
    <property type="match status" value="1"/>
</dbReference>
<dbReference type="PANTHER" id="PTHR43157:SF31">
    <property type="entry name" value="PHOSPHATIDYLINOSITOL-GLYCAN BIOSYNTHESIS CLASS F PROTEIN"/>
    <property type="match status" value="1"/>
</dbReference>
<dbReference type="InterPro" id="IPR002347">
    <property type="entry name" value="SDR_fam"/>
</dbReference>
<dbReference type="SUPFAM" id="SSF51735">
    <property type="entry name" value="NAD(P)-binding Rossmann-fold domains"/>
    <property type="match status" value="1"/>
</dbReference>
<gene>
    <name evidence="2" type="ORF">BINO364_LOCUS14563</name>
</gene>
<accession>A0A8J9V3C7</accession>
<dbReference type="CDD" id="cd05327">
    <property type="entry name" value="retinol-DH_like_SDR_c_like"/>
    <property type="match status" value="1"/>
</dbReference>
<keyword evidence="3" id="KW-1185">Reference proteome</keyword>
<feature type="non-terminal residue" evidence="2">
    <location>
        <position position="350"/>
    </location>
</feature>
<keyword evidence="1" id="KW-0560">Oxidoreductase</keyword>
<evidence type="ECO:0000313" key="2">
    <source>
        <dbReference type="EMBL" id="CAH0729484.1"/>
    </source>
</evidence>
<reference evidence="2" key="1">
    <citation type="submission" date="2021-12" db="EMBL/GenBank/DDBJ databases">
        <authorList>
            <person name="Martin H S."/>
        </authorList>
    </citation>
    <scope>NUCLEOTIDE SEQUENCE</scope>
</reference>
<protein>
    <submittedName>
        <fullName evidence="2">Uncharacterized protein</fullName>
    </submittedName>
</protein>
<proteinExistence type="predicted"/>
<dbReference type="GO" id="GO:0016491">
    <property type="term" value="F:oxidoreductase activity"/>
    <property type="evidence" value="ECO:0007669"/>
    <property type="project" value="UniProtKB-KW"/>
</dbReference>
<organism evidence="2 3">
    <name type="scientific">Brenthis ino</name>
    <name type="common">lesser marbled fritillary</name>
    <dbReference type="NCBI Taxonomy" id="405034"/>
    <lineage>
        <taxon>Eukaryota</taxon>
        <taxon>Metazoa</taxon>
        <taxon>Ecdysozoa</taxon>
        <taxon>Arthropoda</taxon>
        <taxon>Hexapoda</taxon>
        <taxon>Insecta</taxon>
        <taxon>Pterygota</taxon>
        <taxon>Neoptera</taxon>
        <taxon>Endopterygota</taxon>
        <taxon>Lepidoptera</taxon>
        <taxon>Glossata</taxon>
        <taxon>Ditrysia</taxon>
        <taxon>Papilionoidea</taxon>
        <taxon>Nymphalidae</taxon>
        <taxon>Heliconiinae</taxon>
        <taxon>Argynnini</taxon>
        <taxon>Brenthis</taxon>
    </lineage>
</organism>
<dbReference type="PRINTS" id="PR00081">
    <property type="entry name" value="GDHRDH"/>
</dbReference>